<dbReference type="Pfam" id="PF02663">
    <property type="entry name" value="FmdE"/>
    <property type="match status" value="1"/>
</dbReference>
<dbReference type="Pfam" id="PF01258">
    <property type="entry name" value="zf-dskA_traR"/>
    <property type="match status" value="1"/>
</dbReference>
<keyword evidence="7" id="KW-1185">Reference proteome</keyword>
<evidence type="ECO:0000259" key="5">
    <source>
        <dbReference type="Pfam" id="PF02663"/>
    </source>
</evidence>
<feature type="domain" description="Zinc finger DksA/TraR C4-type" evidence="4">
    <location>
        <begin position="171"/>
        <end position="199"/>
    </location>
</feature>
<dbReference type="KEGG" id="dmp:FAK_16660"/>
<evidence type="ECO:0000313" key="7">
    <source>
        <dbReference type="Proteomes" id="UP001366166"/>
    </source>
</evidence>
<accession>A0AAU9EF71</accession>
<evidence type="ECO:0000259" key="4">
    <source>
        <dbReference type="Pfam" id="PF01258"/>
    </source>
</evidence>
<dbReference type="SUPFAM" id="SSF143555">
    <property type="entry name" value="FwdE-like"/>
    <property type="match status" value="1"/>
</dbReference>
<dbReference type="Gene3D" id="3.30.1330.130">
    <property type="match status" value="1"/>
</dbReference>
<evidence type="ECO:0000256" key="1">
    <source>
        <dbReference type="ARBA" id="ARBA00022723"/>
    </source>
</evidence>
<keyword evidence="1" id="KW-0479">Metal-binding</keyword>
<dbReference type="PANTHER" id="PTHR39418">
    <property type="entry name" value="DEHYDROGENASE-RELATED"/>
    <property type="match status" value="1"/>
</dbReference>
<name>A0AAU9EF71_9BACT</name>
<evidence type="ECO:0000256" key="3">
    <source>
        <dbReference type="ARBA" id="ARBA00022833"/>
    </source>
</evidence>
<dbReference type="GO" id="GO:0008270">
    <property type="term" value="F:zinc ion binding"/>
    <property type="evidence" value="ECO:0007669"/>
    <property type="project" value="UniProtKB-KW"/>
</dbReference>
<gene>
    <name evidence="6" type="ORF">FAK_16660</name>
</gene>
<sequence length="201" mass="22686">MAGCQLTPEQIEKAVDFHGHWCPGLAIGLRAGEYVLNHMGKSDDEEIVAIVETDMCAVDGIQSLTNCTFGKGNLLYRDHGKLAFTFYRRSDGKGVRLVMDAGRLGSPNSEFTELNRKWLKGDIEPEQKERLMQMRQERTDDIMNSEITEVFEIKEPDEPMPRSARILTSLVCEQCGESVMESRTRRLEGHTLCIPCFAKQG</sequence>
<dbReference type="RefSeq" id="WP_338606304.1">
    <property type="nucleotide sequence ID" value="NZ_AP028679.1"/>
</dbReference>
<dbReference type="InterPro" id="IPR003814">
    <property type="entry name" value="FmdEsu_dom"/>
</dbReference>
<dbReference type="PIRSF" id="PIRSF006578">
    <property type="entry name" value="FwdE"/>
    <property type="match status" value="1"/>
</dbReference>
<keyword evidence="3" id="KW-0862">Zinc</keyword>
<evidence type="ECO:0000256" key="2">
    <source>
        <dbReference type="ARBA" id="ARBA00022771"/>
    </source>
</evidence>
<keyword evidence="2" id="KW-0863">Zinc-finger</keyword>
<dbReference type="InterPro" id="IPR000962">
    <property type="entry name" value="Znf_DskA_TraR"/>
</dbReference>
<reference evidence="7" key="1">
    <citation type="journal article" date="2023" name="Arch. Microbiol.">
        <title>Desulfoferula mesophilus gen. nov. sp. nov., a mesophilic sulfate-reducing bacterium isolated from a brackish lake sediment.</title>
        <authorList>
            <person name="Watanabe T."/>
            <person name="Yabe T."/>
            <person name="Tsuji J.M."/>
            <person name="Fukui M."/>
        </authorList>
    </citation>
    <scope>NUCLEOTIDE SEQUENCE [LARGE SCALE GENOMIC DNA]</scope>
    <source>
        <strain evidence="7">12FAK</strain>
    </source>
</reference>
<protein>
    <submittedName>
        <fullName evidence="6">Formylmethanofuran dehydrogenase subunit E</fullName>
    </submittedName>
</protein>
<evidence type="ECO:0000313" key="6">
    <source>
        <dbReference type="EMBL" id="BEQ14600.1"/>
    </source>
</evidence>
<organism evidence="6 7">
    <name type="scientific">Desulfoferula mesophila</name>
    <dbReference type="NCBI Taxonomy" id="3058419"/>
    <lineage>
        <taxon>Bacteria</taxon>
        <taxon>Pseudomonadati</taxon>
        <taxon>Thermodesulfobacteriota</taxon>
        <taxon>Desulfarculia</taxon>
        <taxon>Desulfarculales</taxon>
        <taxon>Desulfarculaceae</taxon>
        <taxon>Desulfoferula</taxon>
    </lineage>
</organism>
<dbReference type="Proteomes" id="UP001366166">
    <property type="component" value="Chromosome"/>
</dbReference>
<dbReference type="InterPro" id="IPR053194">
    <property type="entry name" value="tRNA_methyltr_O"/>
</dbReference>
<feature type="domain" description="Formylmethanofuran dehydrogenase subunit E" evidence="5">
    <location>
        <begin position="17"/>
        <end position="152"/>
    </location>
</feature>
<dbReference type="EMBL" id="AP028679">
    <property type="protein sequence ID" value="BEQ14600.1"/>
    <property type="molecule type" value="Genomic_DNA"/>
</dbReference>
<dbReference type="InterPro" id="IPR026328">
    <property type="entry name" value="FmdE"/>
</dbReference>
<dbReference type="PANTHER" id="PTHR39418:SF1">
    <property type="entry name" value="DEHYDROGENASE"/>
    <property type="match status" value="1"/>
</dbReference>
<proteinExistence type="predicted"/>
<dbReference type="AlphaFoldDB" id="A0AAU9EF71"/>